<keyword evidence="6" id="KW-0408">Iron</keyword>
<evidence type="ECO:0000256" key="1">
    <source>
        <dbReference type="ARBA" id="ARBA00004370"/>
    </source>
</evidence>
<evidence type="ECO:0000313" key="10">
    <source>
        <dbReference type="Proteomes" id="UP000634579"/>
    </source>
</evidence>
<evidence type="ECO:0000256" key="4">
    <source>
        <dbReference type="ARBA" id="ARBA00022723"/>
    </source>
</evidence>
<evidence type="ECO:0000256" key="3">
    <source>
        <dbReference type="ARBA" id="ARBA00022692"/>
    </source>
</evidence>
<keyword evidence="5 8" id="KW-1133">Transmembrane helix</keyword>
<keyword evidence="4" id="KW-0479">Metal-binding</keyword>
<dbReference type="GO" id="GO:0016020">
    <property type="term" value="C:membrane"/>
    <property type="evidence" value="ECO:0007669"/>
    <property type="project" value="UniProtKB-SubCell"/>
</dbReference>
<dbReference type="SUPFAM" id="SSF81343">
    <property type="entry name" value="Fumarate reductase respiratory complex transmembrane subunits"/>
    <property type="match status" value="1"/>
</dbReference>
<dbReference type="RefSeq" id="WP_174239311.1">
    <property type="nucleotide sequence ID" value="NZ_CP040786.1"/>
</dbReference>
<evidence type="ECO:0000256" key="2">
    <source>
        <dbReference type="ARBA" id="ARBA00022617"/>
    </source>
</evidence>
<keyword evidence="10" id="KW-1185">Reference proteome</keyword>
<comment type="subcellular location">
    <subcellularLocation>
        <location evidence="1">Membrane</location>
    </subcellularLocation>
</comment>
<dbReference type="Pfam" id="PF01127">
    <property type="entry name" value="Sdh_cyt"/>
    <property type="match status" value="1"/>
</dbReference>
<gene>
    <name evidence="9" type="ORF">ITJ42_03975</name>
</gene>
<sequence>MDLIVSDIAQQVSIERPRQPRQPRRQGGVNWEKWGWMYMRASGVVLVVLIFGHLYVNLINGEGIKAIDFAFVGGKLSDPFWKVWDIALLWLAVIHGANGMRTLVNDYAASPRTRTILKGALVTSTVVLLVLGTLVVFTFDPCPAGQPADLLPSFCGDL</sequence>
<name>A0A8I0S7C7_9MICO</name>
<dbReference type="Proteomes" id="UP000634579">
    <property type="component" value="Unassembled WGS sequence"/>
</dbReference>
<evidence type="ECO:0000313" key="9">
    <source>
        <dbReference type="EMBL" id="MBF4630368.1"/>
    </source>
</evidence>
<dbReference type="EMBL" id="JADKRP010000001">
    <property type="protein sequence ID" value="MBF4630368.1"/>
    <property type="molecule type" value="Genomic_DNA"/>
</dbReference>
<feature type="transmembrane region" description="Helical" evidence="8">
    <location>
        <begin position="34"/>
        <end position="56"/>
    </location>
</feature>
<dbReference type="InterPro" id="IPR034804">
    <property type="entry name" value="SQR/QFR_C/D"/>
</dbReference>
<evidence type="ECO:0000256" key="5">
    <source>
        <dbReference type="ARBA" id="ARBA00022989"/>
    </source>
</evidence>
<organism evidence="9 10">
    <name type="scientific">Clavibacter phaseoli</name>
    <dbReference type="NCBI Taxonomy" id="1734031"/>
    <lineage>
        <taxon>Bacteria</taxon>
        <taxon>Bacillati</taxon>
        <taxon>Actinomycetota</taxon>
        <taxon>Actinomycetes</taxon>
        <taxon>Micrococcales</taxon>
        <taxon>Microbacteriaceae</taxon>
        <taxon>Clavibacter</taxon>
    </lineage>
</organism>
<protein>
    <submittedName>
        <fullName evidence="9">Succinate dehydrogenase hydrophobic membrane anchor subunit</fullName>
    </submittedName>
</protein>
<keyword evidence="7 8" id="KW-0472">Membrane</keyword>
<evidence type="ECO:0000256" key="6">
    <source>
        <dbReference type="ARBA" id="ARBA00023004"/>
    </source>
</evidence>
<dbReference type="Gene3D" id="1.20.1300.10">
    <property type="entry name" value="Fumarate reductase/succinate dehydrogenase, transmembrane subunit"/>
    <property type="match status" value="1"/>
</dbReference>
<accession>A0A8I0S7C7</accession>
<feature type="transmembrane region" description="Helical" evidence="8">
    <location>
        <begin position="86"/>
        <end position="104"/>
    </location>
</feature>
<dbReference type="GO" id="GO:0046872">
    <property type="term" value="F:metal ion binding"/>
    <property type="evidence" value="ECO:0007669"/>
    <property type="project" value="UniProtKB-KW"/>
</dbReference>
<proteinExistence type="predicted"/>
<dbReference type="InterPro" id="IPR000701">
    <property type="entry name" value="SuccDH_FuR_B_TM-su"/>
</dbReference>
<evidence type="ECO:0000256" key="8">
    <source>
        <dbReference type="SAM" id="Phobius"/>
    </source>
</evidence>
<dbReference type="CDD" id="cd03500">
    <property type="entry name" value="SQR_TypeA_SdhD_like"/>
    <property type="match status" value="1"/>
</dbReference>
<feature type="transmembrane region" description="Helical" evidence="8">
    <location>
        <begin position="116"/>
        <end position="139"/>
    </location>
</feature>
<keyword evidence="3 8" id="KW-0812">Transmembrane</keyword>
<evidence type="ECO:0000256" key="7">
    <source>
        <dbReference type="ARBA" id="ARBA00023136"/>
    </source>
</evidence>
<dbReference type="AlphaFoldDB" id="A0A8I0S7C7"/>
<reference evidence="9 10" key="1">
    <citation type="submission" date="2020-10" db="EMBL/GenBank/DDBJ databases">
        <title>Draft genome sequences of plant-associated actinobacteria.</title>
        <authorList>
            <person name="Tarlachkov S.V."/>
            <person name="Starodumova I.P."/>
            <person name="Dorofeeva L.V."/>
            <person name="Prisyazhnaya N.V."/>
            <person name="Roubtsova T.V."/>
            <person name="Chizhov V.N."/>
            <person name="Nadler S.A."/>
            <person name="Subbotin S.A."/>
            <person name="Evtushenko L.I."/>
        </authorList>
    </citation>
    <scope>NUCLEOTIDE SEQUENCE [LARGE SCALE GENOMIC DNA]</scope>
    <source>
        <strain evidence="9 10">VKM Ac-2886</strain>
    </source>
</reference>
<keyword evidence="2" id="KW-0349">Heme</keyword>
<comment type="caution">
    <text evidence="9">The sequence shown here is derived from an EMBL/GenBank/DDBJ whole genome shotgun (WGS) entry which is preliminary data.</text>
</comment>